<evidence type="ECO:0000256" key="5">
    <source>
        <dbReference type="ARBA" id="ARBA00023136"/>
    </source>
</evidence>
<proteinExistence type="predicted"/>
<evidence type="ECO:0000256" key="1">
    <source>
        <dbReference type="ARBA" id="ARBA00004141"/>
    </source>
</evidence>
<dbReference type="InterPro" id="IPR020846">
    <property type="entry name" value="MFS_dom"/>
</dbReference>
<keyword evidence="9" id="KW-1185">Reference proteome</keyword>
<feature type="transmembrane region" description="Helical" evidence="6">
    <location>
        <begin position="56"/>
        <end position="77"/>
    </location>
</feature>
<feature type="domain" description="Major facilitator superfamily (MFS) profile" evidence="7">
    <location>
        <begin position="1"/>
        <end position="342"/>
    </location>
</feature>
<reference evidence="8" key="1">
    <citation type="submission" date="2023-04" db="EMBL/GenBank/DDBJ databases">
        <title>Ambrosiozyma monospora NBRC 1965.</title>
        <authorList>
            <person name="Ichikawa N."/>
            <person name="Sato H."/>
            <person name="Tonouchi N."/>
        </authorList>
    </citation>
    <scope>NUCLEOTIDE SEQUENCE</scope>
    <source>
        <strain evidence="8">NBRC 1965</strain>
    </source>
</reference>
<dbReference type="InterPro" id="IPR005829">
    <property type="entry name" value="Sugar_transporter_CS"/>
</dbReference>
<gene>
    <name evidence="8" type="ORF">Amon01_000250200</name>
</gene>
<feature type="transmembrane region" description="Helical" evidence="6">
    <location>
        <begin position="159"/>
        <end position="180"/>
    </location>
</feature>
<dbReference type="PROSITE" id="PS00216">
    <property type="entry name" value="SUGAR_TRANSPORT_1"/>
    <property type="match status" value="1"/>
</dbReference>
<dbReference type="SUPFAM" id="SSF103473">
    <property type="entry name" value="MFS general substrate transporter"/>
    <property type="match status" value="1"/>
</dbReference>
<dbReference type="GO" id="GO:0022857">
    <property type="term" value="F:transmembrane transporter activity"/>
    <property type="evidence" value="ECO:0007669"/>
    <property type="project" value="InterPro"/>
</dbReference>
<dbReference type="InterPro" id="IPR011701">
    <property type="entry name" value="MFS"/>
</dbReference>
<accession>A0A9W6YWG8</accession>
<dbReference type="Proteomes" id="UP001165063">
    <property type="component" value="Unassembled WGS sequence"/>
</dbReference>
<keyword evidence="4 6" id="KW-1133">Transmembrane helix</keyword>
<dbReference type="PROSITE" id="PS50850">
    <property type="entry name" value="MFS"/>
    <property type="match status" value="1"/>
</dbReference>
<evidence type="ECO:0000259" key="7">
    <source>
        <dbReference type="PROSITE" id="PS50850"/>
    </source>
</evidence>
<dbReference type="PANTHER" id="PTHR43791:SF46">
    <property type="entry name" value="MAJOR FACILITATOR SUPERFAMILY (MFS) PROFILE DOMAIN-CONTAINING PROTEIN-RELATED"/>
    <property type="match status" value="1"/>
</dbReference>
<feature type="transmembrane region" description="Helical" evidence="6">
    <location>
        <begin position="224"/>
        <end position="244"/>
    </location>
</feature>
<name>A0A9W6YWG8_AMBMO</name>
<feature type="transmembrane region" description="Helical" evidence="6">
    <location>
        <begin position="25"/>
        <end position="44"/>
    </location>
</feature>
<evidence type="ECO:0000313" key="8">
    <source>
        <dbReference type="EMBL" id="GMG22112.1"/>
    </source>
</evidence>
<dbReference type="EMBL" id="BSXU01000921">
    <property type="protein sequence ID" value="GMG22112.1"/>
    <property type="molecule type" value="Genomic_DNA"/>
</dbReference>
<dbReference type="AlphaFoldDB" id="A0A9W6YWG8"/>
<feature type="transmembrane region" description="Helical" evidence="6">
    <location>
        <begin position="200"/>
        <end position="217"/>
    </location>
</feature>
<keyword evidence="5 6" id="KW-0472">Membrane</keyword>
<evidence type="ECO:0000256" key="4">
    <source>
        <dbReference type="ARBA" id="ARBA00022989"/>
    </source>
</evidence>
<dbReference type="PANTHER" id="PTHR43791">
    <property type="entry name" value="PERMEASE-RELATED"/>
    <property type="match status" value="1"/>
</dbReference>
<dbReference type="FunFam" id="1.20.1250.20:FF:000068">
    <property type="entry name" value="MFS general substrate transporter"/>
    <property type="match status" value="1"/>
</dbReference>
<evidence type="ECO:0000256" key="2">
    <source>
        <dbReference type="ARBA" id="ARBA00022448"/>
    </source>
</evidence>
<feature type="transmembrane region" description="Helical" evidence="6">
    <location>
        <begin position="285"/>
        <end position="304"/>
    </location>
</feature>
<protein>
    <submittedName>
        <fullName evidence="8">Unnamed protein product</fullName>
    </submittedName>
</protein>
<evidence type="ECO:0000313" key="9">
    <source>
        <dbReference type="Proteomes" id="UP001165063"/>
    </source>
</evidence>
<comment type="subcellular location">
    <subcellularLocation>
        <location evidence="1">Membrane</location>
        <topology evidence="1">Multi-pass membrane protein</topology>
    </subcellularLocation>
</comment>
<feature type="transmembrane region" description="Helical" evidence="6">
    <location>
        <begin position="89"/>
        <end position="111"/>
    </location>
</feature>
<dbReference type="GO" id="GO:0005886">
    <property type="term" value="C:plasma membrane"/>
    <property type="evidence" value="ECO:0007669"/>
    <property type="project" value="TreeGrafter"/>
</dbReference>
<keyword evidence="3 6" id="KW-0812">Transmembrane</keyword>
<feature type="transmembrane region" description="Helical" evidence="6">
    <location>
        <begin position="316"/>
        <end position="336"/>
    </location>
</feature>
<comment type="caution">
    <text evidence="8">The sequence shown here is derived from an EMBL/GenBank/DDBJ whole genome shotgun (WGS) entry which is preliminary data.</text>
</comment>
<feature type="transmembrane region" description="Helical" evidence="6">
    <location>
        <begin position="250"/>
        <end position="273"/>
    </location>
</feature>
<dbReference type="Gene3D" id="1.20.1250.20">
    <property type="entry name" value="MFS general substrate transporter like domains"/>
    <property type="match status" value="2"/>
</dbReference>
<organism evidence="8 9">
    <name type="scientific">Ambrosiozyma monospora</name>
    <name type="common">Yeast</name>
    <name type="synonym">Endomycopsis monosporus</name>
    <dbReference type="NCBI Taxonomy" id="43982"/>
    <lineage>
        <taxon>Eukaryota</taxon>
        <taxon>Fungi</taxon>
        <taxon>Dikarya</taxon>
        <taxon>Ascomycota</taxon>
        <taxon>Saccharomycotina</taxon>
        <taxon>Pichiomycetes</taxon>
        <taxon>Pichiales</taxon>
        <taxon>Pichiaceae</taxon>
        <taxon>Ambrosiozyma</taxon>
    </lineage>
</organism>
<evidence type="ECO:0000256" key="6">
    <source>
        <dbReference type="SAM" id="Phobius"/>
    </source>
</evidence>
<dbReference type="OrthoDB" id="2985014at2759"/>
<sequence length="376" mass="42318">MIFLFGIVTICVAFTKNYGGLIVCRLLLGVFEAGSFPSIFYIMANFYNKLEAQRRFSIFFSCTCLAGGCAGALAFRIHDLNGTHGYSSWKWIYLIEGSFTAGLAFVLFFLVTDFPEQARFMTQHERDFLKKKLEIYSGNSGFEIKQTWADIGKVFKEPLLYLAALAYFFVIVPSYSYAFFAPTIIKLLGYTNMEAQSHSIYPWLCSLGFSIIVAFASDKMGRRLPFAILAGIVAIVGFAMVLGGGKDYHVKYGGCFLIAMGLYTFMPVMVCWMSLNFSGHTRKSVGTAFVIGFGNIGGIISSYIFPNTDAPDYKKGLGICLAFSAMAVIFIILYFLRLCQMNRKKQKIEYQEKWAARTPREKIMDGDLNPAFRYLY</sequence>
<keyword evidence="2" id="KW-0813">Transport</keyword>
<dbReference type="InterPro" id="IPR036259">
    <property type="entry name" value="MFS_trans_sf"/>
</dbReference>
<evidence type="ECO:0000256" key="3">
    <source>
        <dbReference type="ARBA" id="ARBA00022692"/>
    </source>
</evidence>
<dbReference type="Pfam" id="PF07690">
    <property type="entry name" value="MFS_1"/>
    <property type="match status" value="1"/>
</dbReference>